<dbReference type="EMBL" id="LAEV01000781">
    <property type="protein sequence ID" value="KKA29592.1"/>
    <property type="molecule type" value="Genomic_DNA"/>
</dbReference>
<name>A0A0F4ZGC9_9PEZI</name>
<dbReference type="SUPFAM" id="SSF47240">
    <property type="entry name" value="Ferritin-like"/>
    <property type="match status" value="1"/>
</dbReference>
<feature type="signal peptide" evidence="1">
    <location>
        <begin position="1"/>
        <end position="16"/>
    </location>
</feature>
<dbReference type="InterPro" id="IPR009078">
    <property type="entry name" value="Ferritin-like_SF"/>
</dbReference>
<evidence type="ECO:0000313" key="3">
    <source>
        <dbReference type="Proteomes" id="UP000033483"/>
    </source>
</evidence>
<sequence length="316" mass="32355">MKASFITAALATVAAALPALPKFTDNQMNLLKLGKRQNAAAAAAGLNDNDILQFALTLEWLEATFYQQGFEKFPSSDFQALGLNEQLVTDLLSIPGSEFSHVSFLQSTLAQAGIKPVEPCTYNFGFTDAKSMVVVAAVLENIGVSAYLGAASLVSASNILTAAGSILTIEARHQTFIRTAAQLLAIPQPFDAPLTPKMVFTLAAPFISSCPSGSSLSITPFASMSVTSPAAGTPAPAGTTIVITAGSMTGATHCAFISGGVPGGSVFAVFDAGATSCVVPENLAGVTYVALVSEAPVTGIVTEEIVVAGPSFILVD</sequence>
<evidence type="ECO:0000256" key="1">
    <source>
        <dbReference type="SAM" id="SignalP"/>
    </source>
</evidence>
<gene>
    <name evidence="2" type="ORF">TD95_003464</name>
</gene>
<feature type="chain" id="PRO_5002482801" evidence="1">
    <location>
        <begin position="17"/>
        <end position="316"/>
    </location>
</feature>
<keyword evidence="1" id="KW-0732">Signal</keyword>
<dbReference type="AlphaFoldDB" id="A0A0F4ZGC9"/>
<accession>A0A0F4ZGC9</accession>
<organism evidence="2 3">
    <name type="scientific">Thielaviopsis punctulata</name>
    <dbReference type="NCBI Taxonomy" id="72032"/>
    <lineage>
        <taxon>Eukaryota</taxon>
        <taxon>Fungi</taxon>
        <taxon>Dikarya</taxon>
        <taxon>Ascomycota</taxon>
        <taxon>Pezizomycotina</taxon>
        <taxon>Sordariomycetes</taxon>
        <taxon>Hypocreomycetidae</taxon>
        <taxon>Microascales</taxon>
        <taxon>Ceratocystidaceae</taxon>
        <taxon>Thielaviopsis</taxon>
    </lineage>
</organism>
<evidence type="ECO:0000313" key="2">
    <source>
        <dbReference type="EMBL" id="KKA29592.1"/>
    </source>
</evidence>
<comment type="caution">
    <text evidence="2">The sequence shown here is derived from an EMBL/GenBank/DDBJ whole genome shotgun (WGS) entry which is preliminary data.</text>
</comment>
<dbReference type="CDD" id="cd00657">
    <property type="entry name" value="Ferritin_like"/>
    <property type="match status" value="1"/>
</dbReference>
<dbReference type="Proteomes" id="UP000033483">
    <property type="component" value="Unassembled WGS sequence"/>
</dbReference>
<dbReference type="Pfam" id="PF13668">
    <property type="entry name" value="Ferritin_2"/>
    <property type="match status" value="1"/>
</dbReference>
<dbReference type="InterPro" id="IPR039254">
    <property type="entry name" value="Rds1"/>
</dbReference>
<keyword evidence="3" id="KW-1185">Reference proteome</keyword>
<dbReference type="PANTHER" id="PTHR38705:SF1">
    <property type="entry name" value="PROTEIN RDS1"/>
    <property type="match status" value="1"/>
</dbReference>
<reference evidence="2 3" key="1">
    <citation type="submission" date="2015-03" db="EMBL/GenBank/DDBJ databases">
        <authorList>
            <person name="Radwan O."/>
            <person name="Al-Naeli F.A."/>
            <person name="Rendon G.A."/>
            <person name="Fields C."/>
        </authorList>
    </citation>
    <scope>NUCLEOTIDE SEQUENCE [LARGE SCALE GENOMIC DNA]</scope>
    <source>
        <strain evidence="2">CR-DP1</strain>
    </source>
</reference>
<dbReference type="PANTHER" id="PTHR38705">
    <property type="entry name" value="PROTEIN RDS1"/>
    <property type="match status" value="1"/>
</dbReference>
<protein>
    <submittedName>
        <fullName evidence="2">Uncharacterized protein</fullName>
    </submittedName>
</protein>
<proteinExistence type="predicted"/>
<dbReference type="OrthoDB" id="1001765at2759"/>